<evidence type="ECO:0000256" key="4">
    <source>
        <dbReference type="ARBA" id="ARBA00023136"/>
    </source>
</evidence>
<feature type="region of interest" description="Disordered" evidence="5">
    <location>
        <begin position="1"/>
        <end position="21"/>
    </location>
</feature>
<evidence type="ECO:0000313" key="7">
    <source>
        <dbReference type="EMBL" id="QDZ13968.1"/>
    </source>
</evidence>
<accession>A0A5B8LZM8</accession>
<dbReference type="KEGG" id="huw:FPZ11_03475"/>
<evidence type="ECO:0000313" key="8">
    <source>
        <dbReference type="Proteomes" id="UP000320216"/>
    </source>
</evidence>
<dbReference type="EMBL" id="CP042305">
    <property type="protein sequence ID" value="QDZ13968.1"/>
    <property type="molecule type" value="Genomic_DNA"/>
</dbReference>
<keyword evidence="8" id="KW-1185">Reference proteome</keyword>
<proteinExistence type="predicted"/>
<keyword evidence="4 6" id="KW-0472">Membrane</keyword>
<evidence type="ECO:0000256" key="6">
    <source>
        <dbReference type="SAM" id="Phobius"/>
    </source>
</evidence>
<sequence length="139" mass="15655">MSNVPPPPPPPQNPPQQQYGAPQGYPDGGFSNLQVNLWLSVFFSWIPALIYYLVDKDKTADPIRKANVDNFNFQLIRVIVIVATYILAVIPFIGWILALILWLGSIALFVIAIVHAIQIPNAIRQGREAKYIFTVNWVK</sequence>
<dbReference type="AlphaFoldDB" id="A0A5B8LZM8"/>
<dbReference type="Proteomes" id="UP000320216">
    <property type="component" value="Chromosome"/>
</dbReference>
<name>A0A5B8LZM8_9MICO</name>
<feature type="transmembrane region" description="Helical" evidence="6">
    <location>
        <begin position="99"/>
        <end position="117"/>
    </location>
</feature>
<comment type="subcellular location">
    <subcellularLocation>
        <location evidence="1">Membrane</location>
        <topology evidence="1">Multi-pass membrane protein</topology>
    </subcellularLocation>
</comment>
<evidence type="ECO:0000256" key="1">
    <source>
        <dbReference type="ARBA" id="ARBA00004141"/>
    </source>
</evidence>
<feature type="transmembrane region" description="Helical" evidence="6">
    <location>
        <begin position="75"/>
        <end position="93"/>
    </location>
</feature>
<keyword evidence="2 6" id="KW-0812">Transmembrane</keyword>
<protein>
    <submittedName>
        <fullName evidence="7">DUF4870 domain-containing protein</fullName>
    </submittedName>
</protein>
<keyword evidence="3 6" id="KW-1133">Transmembrane helix</keyword>
<feature type="compositionally biased region" description="Pro residues" evidence="5">
    <location>
        <begin position="1"/>
        <end position="14"/>
    </location>
</feature>
<feature type="transmembrane region" description="Helical" evidence="6">
    <location>
        <begin position="35"/>
        <end position="54"/>
    </location>
</feature>
<dbReference type="InterPro" id="IPR019109">
    <property type="entry name" value="MamF_MmsF"/>
</dbReference>
<dbReference type="RefSeq" id="WP_146318407.1">
    <property type="nucleotide sequence ID" value="NZ_CP042305.1"/>
</dbReference>
<reference evidence="7 8" key="1">
    <citation type="submission" date="2019-07" db="EMBL/GenBank/DDBJ databases">
        <title>Full genome sequence of Humibacter sp. WJ7-1.</title>
        <authorList>
            <person name="Im W.-T."/>
        </authorList>
    </citation>
    <scope>NUCLEOTIDE SEQUENCE [LARGE SCALE GENOMIC DNA]</scope>
    <source>
        <strain evidence="7 8">WJ7-1</strain>
    </source>
</reference>
<evidence type="ECO:0000256" key="3">
    <source>
        <dbReference type="ARBA" id="ARBA00022989"/>
    </source>
</evidence>
<organism evidence="7 8">
    <name type="scientific">Humibacter ginsenosidimutans</name>
    <dbReference type="NCBI Taxonomy" id="2599293"/>
    <lineage>
        <taxon>Bacteria</taxon>
        <taxon>Bacillati</taxon>
        <taxon>Actinomycetota</taxon>
        <taxon>Actinomycetes</taxon>
        <taxon>Micrococcales</taxon>
        <taxon>Microbacteriaceae</taxon>
        <taxon>Humibacter</taxon>
    </lineage>
</organism>
<dbReference type="OrthoDB" id="4953767at2"/>
<gene>
    <name evidence="7" type="ORF">FPZ11_03475</name>
</gene>
<evidence type="ECO:0000256" key="2">
    <source>
        <dbReference type="ARBA" id="ARBA00022692"/>
    </source>
</evidence>
<dbReference type="Pfam" id="PF09685">
    <property type="entry name" value="MamF_MmsF"/>
    <property type="match status" value="1"/>
</dbReference>
<evidence type="ECO:0000256" key="5">
    <source>
        <dbReference type="SAM" id="MobiDB-lite"/>
    </source>
</evidence>